<comment type="caution">
    <text evidence="1">The sequence shown here is derived from an EMBL/GenBank/DDBJ whole genome shotgun (WGS) entry which is preliminary data.</text>
</comment>
<protein>
    <recommendedName>
        <fullName evidence="3">Type 4 fimbrial biogenesis protein PilX N-terminal domain-containing protein</fullName>
    </recommendedName>
</protein>
<dbReference type="EMBL" id="MFDO01000020">
    <property type="protein sequence ID" value="OGE65286.1"/>
    <property type="molecule type" value="Genomic_DNA"/>
</dbReference>
<dbReference type="Proteomes" id="UP000178017">
    <property type="component" value="Unassembled WGS sequence"/>
</dbReference>
<evidence type="ECO:0008006" key="3">
    <source>
        <dbReference type="Google" id="ProtNLM"/>
    </source>
</evidence>
<reference evidence="1 2" key="1">
    <citation type="journal article" date="2016" name="Nat. Commun.">
        <title>Thousands of microbial genomes shed light on interconnected biogeochemical processes in an aquifer system.</title>
        <authorList>
            <person name="Anantharaman K."/>
            <person name="Brown C.T."/>
            <person name="Hug L.A."/>
            <person name="Sharon I."/>
            <person name="Castelle C.J."/>
            <person name="Probst A.J."/>
            <person name="Thomas B.C."/>
            <person name="Singh A."/>
            <person name="Wilkins M.J."/>
            <person name="Karaoz U."/>
            <person name="Brodie E.L."/>
            <person name="Williams K.H."/>
            <person name="Hubbard S.S."/>
            <person name="Banfield J.F."/>
        </authorList>
    </citation>
    <scope>NUCLEOTIDE SEQUENCE [LARGE SCALE GENOMIC DNA]</scope>
</reference>
<evidence type="ECO:0000313" key="2">
    <source>
        <dbReference type="Proteomes" id="UP000178017"/>
    </source>
</evidence>
<sequence length="292" mass="31635">MRGQVIIILLLVMVVALALGLSVIGHTISDISTSTRVEDSARAYLAAEAGIEKAISSTENSGPLPIPLTNNSSATVNWTRTLPPTGIALEFPPIGKESFAHFWLANPDNLASYYGSASQGKADDFELYFGVAKDYTSDIYNQPAVEVHVITVRGSTYESKKFYYDSFNGSAPGRDNNGFNGCSSRESNGVKIPTNSYSGTRSFYCKAIVPYRSAADKNNIDPVLVRVRILYSNLSHPVAIKPTSGSLPPQASVYNSTGIAGNTQRDLQVFQQKSVVPYMFDYVLFSSGQVTK</sequence>
<evidence type="ECO:0000313" key="1">
    <source>
        <dbReference type="EMBL" id="OGE65286.1"/>
    </source>
</evidence>
<gene>
    <name evidence="1" type="ORF">A3B49_00290</name>
</gene>
<dbReference type="AlphaFoldDB" id="A0A1F5MIT1"/>
<accession>A0A1F5MIT1</accession>
<name>A0A1F5MIT1_9BACT</name>
<proteinExistence type="predicted"/>
<organism evidence="1 2">
    <name type="scientific">Candidatus Daviesbacteria bacterium RIFCSPLOWO2_01_FULL_40_24</name>
    <dbReference type="NCBI Taxonomy" id="1797787"/>
    <lineage>
        <taxon>Bacteria</taxon>
        <taxon>Candidatus Daviesiibacteriota</taxon>
    </lineage>
</organism>